<name>A0A0H0XLE0_9SPHN</name>
<dbReference type="PANTHER" id="PTHR12461:SF105">
    <property type="entry name" value="HYPOXIA-INDUCIBLE FACTOR 1-ALPHA INHIBITOR"/>
    <property type="match status" value="1"/>
</dbReference>
<reference evidence="2 3" key="1">
    <citation type="submission" date="2015-04" db="EMBL/GenBank/DDBJ databases">
        <title>The draft genome sequence of Erythrobacter marinus HWDM-33.</title>
        <authorList>
            <person name="Zhuang L."/>
            <person name="Liu Y."/>
            <person name="Shao Z."/>
        </authorList>
    </citation>
    <scope>NUCLEOTIDE SEQUENCE [LARGE SCALE GENOMIC DNA]</scope>
    <source>
        <strain evidence="2 3">HWDM-33</strain>
    </source>
</reference>
<sequence>MSVADFATFRRDIRPAYRPVVFRNLLEDWPIVQEGRADPHRALALIERMDSGAPAEVMVAQPSEKGRFFYAPDMRGFNFTKDQATLSQLAQHLRQIESQTDPVGIYAGAASVSSHLPRFEAAHPFPMLGPDDTAIPRIWLGNATQVATHFDLSDNFAAVVAGRRVFTLFPPDATKDLYVGPLNVTLAGQPVSMVDPLAPDLDRYPDYPKAQDKALRAELGPGDVIYIPALWWHHVCSLDPVGVLINYWHNDTAHGGGFLALVHAMLAIRDQEPAQREAWRAWFDHMVFGENAPDAAAHLPDYAKGVNGPPSQQRDEQIRRFLVQVLSAAS</sequence>
<dbReference type="PANTHER" id="PTHR12461">
    <property type="entry name" value="HYPOXIA-INDUCIBLE FACTOR 1 ALPHA INHIBITOR-RELATED"/>
    <property type="match status" value="1"/>
</dbReference>
<protein>
    <recommendedName>
        <fullName evidence="1">JmjC domain-containing protein</fullName>
    </recommendedName>
</protein>
<dbReference type="Proteomes" id="UP000053455">
    <property type="component" value="Unassembled WGS sequence"/>
</dbReference>
<keyword evidence="3" id="KW-1185">Reference proteome</keyword>
<feature type="domain" description="JmjC" evidence="1">
    <location>
        <begin position="78"/>
        <end position="264"/>
    </location>
</feature>
<organism evidence="2 3">
    <name type="scientific">Aurantiacibacter marinus</name>
    <dbReference type="NCBI Taxonomy" id="874156"/>
    <lineage>
        <taxon>Bacteria</taxon>
        <taxon>Pseudomonadati</taxon>
        <taxon>Pseudomonadota</taxon>
        <taxon>Alphaproteobacteria</taxon>
        <taxon>Sphingomonadales</taxon>
        <taxon>Erythrobacteraceae</taxon>
        <taxon>Aurantiacibacter</taxon>
    </lineage>
</organism>
<dbReference type="SMART" id="SM00558">
    <property type="entry name" value="JmjC"/>
    <property type="match status" value="1"/>
</dbReference>
<dbReference type="EMBL" id="LBHU01000003">
    <property type="protein sequence ID" value="KLI63398.1"/>
    <property type="molecule type" value="Genomic_DNA"/>
</dbReference>
<accession>A0A0H0XLE0</accession>
<gene>
    <name evidence="2" type="ORF">AAV99_11790</name>
</gene>
<evidence type="ECO:0000259" key="1">
    <source>
        <dbReference type="PROSITE" id="PS51184"/>
    </source>
</evidence>
<dbReference type="AlphaFoldDB" id="A0A0H0XLE0"/>
<dbReference type="InterPro" id="IPR014710">
    <property type="entry name" value="RmlC-like_jellyroll"/>
</dbReference>
<comment type="caution">
    <text evidence="2">The sequence shown here is derived from an EMBL/GenBank/DDBJ whole genome shotgun (WGS) entry which is preliminary data.</text>
</comment>
<dbReference type="PATRIC" id="fig|874156.12.peg.2422"/>
<evidence type="ECO:0000313" key="2">
    <source>
        <dbReference type="EMBL" id="KLI63398.1"/>
    </source>
</evidence>
<dbReference type="Gene3D" id="2.60.120.10">
    <property type="entry name" value="Jelly Rolls"/>
    <property type="match status" value="1"/>
</dbReference>
<proteinExistence type="predicted"/>
<dbReference type="PROSITE" id="PS51184">
    <property type="entry name" value="JMJC"/>
    <property type="match status" value="1"/>
</dbReference>
<dbReference type="Pfam" id="PF13621">
    <property type="entry name" value="Cupin_8"/>
    <property type="match status" value="1"/>
</dbReference>
<evidence type="ECO:0000313" key="3">
    <source>
        <dbReference type="Proteomes" id="UP000053455"/>
    </source>
</evidence>
<dbReference type="STRING" id="874156.GCA_001021555_02075"/>
<dbReference type="InterPro" id="IPR003347">
    <property type="entry name" value="JmjC_dom"/>
</dbReference>
<dbReference type="InterPro" id="IPR041667">
    <property type="entry name" value="Cupin_8"/>
</dbReference>
<dbReference type="SUPFAM" id="SSF51197">
    <property type="entry name" value="Clavaminate synthase-like"/>
    <property type="match status" value="1"/>
</dbReference>